<name>A0A4S2LIG5_OPIFE</name>
<evidence type="ECO:0000313" key="1">
    <source>
        <dbReference type="EMBL" id="TGZ62596.1"/>
    </source>
</evidence>
<dbReference type="AlphaFoldDB" id="A0A4S2LIG5"/>
<evidence type="ECO:0000313" key="2">
    <source>
        <dbReference type="Proteomes" id="UP000308267"/>
    </source>
</evidence>
<dbReference type="Proteomes" id="UP000308267">
    <property type="component" value="Unassembled WGS sequence"/>
</dbReference>
<dbReference type="EMBL" id="SJOL01007436">
    <property type="protein sequence ID" value="TGZ62596.1"/>
    <property type="molecule type" value="Genomic_DNA"/>
</dbReference>
<reference evidence="1 2" key="1">
    <citation type="journal article" date="2019" name="BMC Genomics">
        <title>New insights from Opisthorchis felineus genome: update on genomics of the epidemiologically important liver flukes.</title>
        <authorList>
            <person name="Ershov N.I."/>
            <person name="Mordvinov V.A."/>
            <person name="Prokhortchouk E.B."/>
            <person name="Pakharukova M.Y."/>
            <person name="Gunbin K.V."/>
            <person name="Ustyantsev K."/>
            <person name="Genaev M.A."/>
            <person name="Blinov A.G."/>
            <person name="Mazur A."/>
            <person name="Boulygina E."/>
            <person name="Tsygankova S."/>
            <person name="Khrameeva E."/>
            <person name="Chekanov N."/>
            <person name="Fan G."/>
            <person name="Xiao A."/>
            <person name="Zhang H."/>
            <person name="Xu X."/>
            <person name="Yang H."/>
            <person name="Solovyev V."/>
            <person name="Lee S.M."/>
            <person name="Liu X."/>
            <person name="Afonnikov D.A."/>
            <person name="Skryabin K.G."/>
        </authorList>
    </citation>
    <scope>NUCLEOTIDE SEQUENCE [LARGE SCALE GENOMIC DNA]</scope>
    <source>
        <strain evidence="1">AK-0245</strain>
        <tissue evidence="1">Whole organism</tissue>
    </source>
</reference>
<organism evidence="1 2">
    <name type="scientific">Opisthorchis felineus</name>
    <dbReference type="NCBI Taxonomy" id="147828"/>
    <lineage>
        <taxon>Eukaryota</taxon>
        <taxon>Metazoa</taxon>
        <taxon>Spiralia</taxon>
        <taxon>Lophotrochozoa</taxon>
        <taxon>Platyhelminthes</taxon>
        <taxon>Trematoda</taxon>
        <taxon>Digenea</taxon>
        <taxon>Opisthorchiida</taxon>
        <taxon>Opisthorchiata</taxon>
        <taxon>Opisthorchiidae</taxon>
        <taxon>Opisthorchis</taxon>
    </lineage>
</organism>
<keyword evidence="2" id="KW-1185">Reference proteome</keyword>
<comment type="caution">
    <text evidence="1">The sequence shown here is derived from an EMBL/GenBank/DDBJ whole genome shotgun (WGS) entry which is preliminary data.</text>
</comment>
<dbReference type="OrthoDB" id="6266369at2759"/>
<gene>
    <name evidence="1" type="ORF">CRM22_007342</name>
</gene>
<sequence length="315" mass="35134">MTLVTPLSLPRPQLWQVQPTSASRLLLPPGSIPALVFLSGGMAARHRKGVTTERSLIPDGYRLVVEMNPKSSDAAVTRNHWHNTFYNYFEAEARRILFPHPLLNSFPPILVTILQLLGVKSLTFNPKNEVCERCLLASAKQQLSENLDHTLPRAATSRQSADQNYDDTIRKTFMSKILTVFTSQDHKSLNLSTAFAHAESLELAKNEHLIHEDSQPVKSRLMFLSVLQNQPFHARPLKVQYLPYPSPFCGGALHRRCKFSAKCSPNLVGKRATSKSFGVQVQRQPTSVSNPLSSPTCSGLPLQALTVLEVLRVSY</sequence>
<protein>
    <submittedName>
        <fullName evidence="1">Uncharacterized protein</fullName>
    </submittedName>
</protein>
<proteinExistence type="predicted"/>
<accession>A0A4S2LIG5</accession>